<organism evidence="3 4">
    <name type="scientific">Pseudomonas protegens</name>
    <dbReference type="NCBI Taxonomy" id="380021"/>
    <lineage>
        <taxon>Bacteria</taxon>
        <taxon>Pseudomonadati</taxon>
        <taxon>Pseudomonadota</taxon>
        <taxon>Gammaproteobacteria</taxon>
        <taxon>Pseudomonadales</taxon>
        <taxon>Pseudomonadaceae</taxon>
        <taxon>Pseudomonas</taxon>
    </lineage>
</organism>
<dbReference type="InterPro" id="IPR011050">
    <property type="entry name" value="Pectin_lyase_fold/virulence"/>
</dbReference>
<dbReference type="Pfam" id="PF05860">
    <property type="entry name" value="TPS"/>
    <property type="match status" value="1"/>
</dbReference>
<dbReference type="NCBIfam" id="TIGR01731">
    <property type="entry name" value="fil_hemag_20aa"/>
    <property type="match status" value="21"/>
</dbReference>
<dbReference type="Pfam" id="PF05594">
    <property type="entry name" value="Fil_haemagg"/>
    <property type="match status" value="9"/>
</dbReference>
<dbReference type="InterPro" id="IPR008638">
    <property type="entry name" value="FhaB/CdiA-like_TPS"/>
</dbReference>
<dbReference type="GO" id="GO:0003824">
    <property type="term" value="F:catalytic activity"/>
    <property type="evidence" value="ECO:0007669"/>
    <property type="project" value="UniProtKB-ARBA"/>
</dbReference>
<gene>
    <name evidence="3" type="ORF">DMX08_09180</name>
</gene>
<dbReference type="Pfam" id="PF13332">
    <property type="entry name" value="Fil_haemagg_2"/>
    <property type="match status" value="6"/>
</dbReference>
<dbReference type="SUPFAM" id="SSF51126">
    <property type="entry name" value="Pectin lyase-like"/>
    <property type="match status" value="1"/>
</dbReference>
<dbReference type="NCBIfam" id="TIGR01901">
    <property type="entry name" value="adhes_NPXG"/>
    <property type="match status" value="1"/>
</dbReference>
<dbReference type="Pfam" id="PF14424">
    <property type="entry name" value="Toxin-deaminase"/>
    <property type="match status" value="1"/>
</dbReference>
<feature type="region of interest" description="Disordered" evidence="1">
    <location>
        <begin position="2044"/>
        <end position="2075"/>
    </location>
</feature>
<dbReference type="InterPro" id="IPR010069">
    <property type="entry name" value="CdiA_FHA1_rpt"/>
</dbReference>
<feature type="domain" description="Filamentous haemagglutinin FhaB/tRNA nuclease CdiA-like TPS" evidence="2">
    <location>
        <begin position="64"/>
        <end position="185"/>
    </location>
</feature>
<name>A0A9Q6N9T4_9PSED</name>
<sequence length="3320" mass="343901">MDARQFAFLARQPSATLQARDTFWGLSKRGLAFILANMMFWQPVVAMADGIVVNGSGTTLGQAGNGVPIVNIAAPNGGGLSHNKFSDYNVGQQGVILNNAINRTQETQLGGIILGNPNLGGRAANVILNEVNGGSPSQLKGYTEVAGQSAHVIVANPYGVSCNGCGFINTPKATLTTGKPVIENGQLQRYQVDQGSVAIEGAGLNASNIDQFEIITRSAKINAEIQAKHLAVIAGANDVDAKTLNATARTANPADAPQLAIDSSALGGMYAGAIKLVGTEAGVGVKLDGKLIASGGDIQLDANGQLRMAEATAEKGAVAIKAQSLNAQGAVYAGTDLKVQTQDDLNNHSTLAAANSINLGSGGQLNNHGIIEAGVNLDNSRNPNGDVTLTAQNLNNSGKSVVASRDLTVTTKQTLNNQGGTLSGQRQVTVSAGTLDNSHQGKLLSAERLQLNAEQVRNGQGGLIKSQQSLNATLGHLGNSGGELSSQGSSTLVLAGMDNLTGVVLAQQSLEITGTAELDNQGGLLSGWQGLTLKGTGLNNSNKGTVSSLKGGVDITLSDALNNSQGGALVSQQALDVKAASLDNSFKGVISSAGAQSLKLSDRLDNSQGGSIDSAATLTLQAMALGNQGGTVNATGDLEFIGSDLDNSHGTFTGKQGVTLDLLGHLINNQGTLSAAGPLLLKRSTKVENQSGELSSQQWLRLFTEHLDNRQKGRVAANDSVLISASGEVQNSDGGEILSREADLQLNAERLDNAKGLLQAKTTLGLEVAAAAGNQGGQIIAQQGDLTLKAGHLDNRAGKVSALNGGATLETAAGGRLDNRDGALFAQQGLHISAKDLDNSAGQISARQIELELAGALDNRQGLIESRSTLATAAASLDNQRGQLRALGLVSKTRFDIGGTFDNRDGLLETANHDLAFDAGGFNNRGGSLLHSGSGVFGISMANLEDVGGRLKTAGQLTLEAERWTNSSAIQADQLLVKVDHLTQTADGQLLAGNGLTGSGSHWSNDGLIGSDAALNLDLSGNYSGKGRLSSLGQLDLHAAQLDLADSASIAGGANSTLKIDGALNSAGRITAKQNLHLTAASINNHGTLGSGEDLNLTAATLVNDHGLISSGGNMQLLTTSFTNRYAQVYSLGTALIAKDDQQTRADLLDNRSGDIESLGKLSIAAATVNNVMDVLEYTEHEKSAASITRLPCEWIGCDDRGGGRINGLWEVAETDRLRVTNSSAAASLNSGADLQIDTQTLTNTSSLITAAGDINVKAETVHNQGLQPQEITTLRRYQSYVNETGNAAARAAAFNARNNPTPSASFASDLSAFIAWTGVLLSSSSKVVDGDQSFAATIQAGGKVNLKADKTLDNSVIRSFYEYVGAGKTLTDTGVGNGYSTPIRINPQLPPELAQQQVNPLVLPGFTLPTSGNGLFRLSGQGSTLAQAPTPAQIAGLPDAASLSRPHKYLIETNPALTNLKQFMSSDYLLSHLGYNPDESAKRLGDGFYEQKLIQQAMVARTGQRFIDGQDSNEKLFKHLMDNAIQSKQQLDLSVGVTLTSEQIAALTHDIVWLESHEVNGEQVLVPVLYLAQANNRLAPNGALIAGKDVSLIAGKDLNNVGTLRAANDLSAVAGENLVNSGLVEAGKGLNLTAGKDLLNKAGGVIAGRDVALTATDGDVVNERTLTSHQSNKDSFAQQRDFVDSAARIEAANNLTINAGRDFNNSAGVLKSAADTRITAGRDVSLTAVEQVVGNQLNANYRDKSVTQHGSTLEAGRDLSISAGRDITAIASQIEAKRDVSMSAKENLTLASAANEQHWFSQTKSFKGQEDHGQQVSTAVTAGGSVALSAGKDLELIASRVSAGDEAYLYAGNDLNLETAENTDYSYYSKAKKGAWGKKSSKMSESENDVAVSSSIEAGKKVVISAAQDINAEGAKVSSAGALLATAGRDINLEAAENYASQANASSKKGLFSSKSSSSSTSQTTLTTTELVAQSIDLRADNDISLKATALRADGAVKLNAGNDVEIGTAEVHQTSSQSKQSGKVGMTVTGWVSATKKAQQTEQSASQSIGSDISADSLQITSGRDTSVRGSTLVTDRNLQVEAGRNLEVVSAENTSSANSKSSSKKVGEVGSWWQGATGVVKQKGTDQSDTIRQSGSQIASLEGNVSLKAGEHYNQIASQLVAPKGDIDIKAKQVDIQAGFDTLKTNNTASTSRTAIGGTVSVPLLNALQGIQQMGKAAQETSDGRMLALAAVNVAMNANQAVEAGQALMVDPRAGVKISINLSNSRSDKEGSQSGSNVVGSSVVAGGDVNIVAKGAGAASNLNVVGSRIEAGGDANLKADGQVNLLAAQNTAHQQSSNGNSGWSAGVGFGFGESNGITFELAANKGRGKSDGDDVTQSNTYIKAGQTVRLDSGGDTSLKGAVVSGQQVKANVGGNLNVESLQDTSTYRSEQLSANVGVSLCIPPFCYGMSSASGGIAQQKMHSDYASVSEQSGIKAGDGGFQVEVRGNTDLKGAIIASTDKAVADGKNSLSTGSLTSSDIKNKAEYDASSINLSGGFGGKVGRDKDGNASATANKNGPVIASKEGVSVSAPIALFAGDSSSSKTLSGISGATVSITDSAKQQALTGQTAEQAIAAINTDVSSDRDGSNKLKPIFDAKEIQVGFEITGKFIQNASMYLESRAREVDETRRQADKEYAAAHNQELSDEERQLHRNNYFALKERADTVAKDWGAGGTYRQIATALVAGVSGNVSGSTSQFAQNMFVNYVQQQGSDYIGKLVLNGLKEGSPEHAGLHAILGCAGAAASNQSCSAGALGGSASSVLAGLFNETSPNETNEEREAKRNIIASVVTGIAAMNNPNGAATATNAAIANVDNNWLATQQMVQMTKELAAAPSFREKLAVYGKWLSVSGNQDFIAGSALFKSFSDSMASAGIDTLNGAAGVLKDPIASIDAMNEFILSVDGQKLFGAAADTFRSQITQMRDALVIGGDENAENLGKQLGQALALYAQVIASGGTGAAKGASTLSKAGVEVSSSGMKDIATTVKATGGIETKLAKLERSGYQLDVPLVEAKPIELPLAGGTKLLESSSIRADAAVRLIQEVTLADGTVIPKGSIVTVSDDVMRVVYPNGVVELGSYAEAVSPSLGGGKPKKEFSGGKPAVEGDPYNPSVVDDRSDFNKDWYGREKLGPVDPKWLELKQMQVSELRGKLPEGLKVEGNVAVADVHIEGLPSKIAAHSGVNRSSYGFVGRGSGNYVSEVIPGATGHPINRMTDAEYKILDNISDMLGNNRNVKGTIDLFSELKVCASCSNVIEQFKSRYPNINVNFRVNPNGRRVGVSDE</sequence>
<dbReference type="SMART" id="SM00912">
    <property type="entry name" value="Haemagg_act"/>
    <property type="match status" value="1"/>
</dbReference>
<protein>
    <submittedName>
        <fullName evidence="3">Filamentous hemagglutinin</fullName>
    </submittedName>
</protein>
<accession>A0A9Q6N9T4</accession>
<dbReference type="InterPro" id="IPR012334">
    <property type="entry name" value="Pectin_lyas_fold"/>
</dbReference>
<dbReference type="RefSeq" id="WP_110651988.1">
    <property type="nucleotide sequence ID" value="NZ_QJRN01000004.1"/>
</dbReference>
<dbReference type="InterPro" id="IPR032721">
    <property type="entry name" value="Toxin-deaminase"/>
</dbReference>
<evidence type="ECO:0000259" key="2">
    <source>
        <dbReference type="SMART" id="SM00912"/>
    </source>
</evidence>
<evidence type="ECO:0000313" key="3">
    <source>
        <dbReference type="EMBL" id="PYC40163.1"/>
    </source>
</evidence>
<dbReference type="EMBL" id="QJRN01000004">
    <property type="protein sequence ID" value="PYC40163.1"/>
    <property type="molecule type" value="Genomic_DNA"/>
</dbReference>
<dbReference type="Gene3D" id="2.160.20.10">
    <property type="entry name" value="Single-stranded right-handed beta-helix, Pectin lyase-like"/>
    <property type="match status" value="1"/>
</dbReference>
<proteinExistence type="predicted"/>
<dbReference type="InterPro" id="IPR008619">
    <property type="entry name" value="Filamentous_hemagglutn_rpt"/>
</dbReference>
<feature type="region of interest" description="Disordered" evidence="1">
    <location>
        <begin position="3126"/>
        <end position="3150"/>
    </location>
</feature>
<dbReference type="InterPro" id="IPR025157">
    <property type="entry name" value="Hemagglutinin_rpt"/>
</dbReference>
<dbReference type="Proteomes" id="UP000248188">
    <property type="component" value="Unassembled WGS sequence"/>
</dbReference>
<evidence type="ECO:0000313" key="4">
    <source>
        <dbReference type="Proteomes" id="UP000248188"/>
    </source>
</evidence>
<comment type="caution">
    <text evidence="3">The sequence shown here is derived from an EMBL/GenBank/DDBJ whole genome shotgun (WGS) entry which is preliminary data.</text>
</comment>
<evidence type="ECO:0000256" key="1">
    <source>
        <dbReference type="SAM" id="MobiDB-lite"/>
    </source>
</evidence>
<reference evidence="3 4" key="1">
    <citation type="submission" date="2018-06" db="EMBL/GenBank/DDBJ databases">
        <title>Pseudomonas diversity within urban Lake Michigan freshwaters.</title>
        <authorList>
            <person name="Batrich M."/>
            <person name="Hatzopoulos T."/>
            <person name="Putonti C."/>
        </authorList>
    </citation>
    <scope>NUCLEOTIDE SEQUENCE [LARGE SCALE GENOMIC DNA]</scope>
    <source>
        <strain evidence="3 4">MB-090624</strain>
    </source>
</reference>